<evidence type="ECO:0000256" key="1">
    <source>
        <dbReference type="ARBA" id="ARBA00009283"/>
    </source>
</evidence>
<evidence type="ECO:0000256" key="5">
    <source>
        <dbReference type="SAM" id="Phobius"/>
    </source>
</evidence>
<feature type="transmembrane region" description="Helical" evidence="5">
    <location>
        <begin position="487"/>
        <end position="510"/>
    </location>
</feature>
<evidence type="ECO:0000256" key="2">
    <source>
        <dbReference type="ARBA" id="ARBA00022801"/>
    </source>
</evidence>
<evidence type="ECO:0000256" key="3">
    <source>
        <dbReference type="PIRSR" id="PIRSR600407-1"/>
    </source>
</evidence>
<evidence type="ECO:0008006" key="8">
    <source>
        <dbReference type="Google" id="ProtNLM"/>
    </source>
</evidence>
<dbReference type="EMBL" id="CAJNOG010001685">
    <property type="protein sequence ID" value="CAF1464017.1"/>
    <property type="molecule type" value="Genomic_DNA"/>
</dbReference>
<feature type="transmembrane region" description="Helical" evidence="5">
    <location>
        <begin position="955"/>
        <end position="980"/>
    </location>
</feature>
<feature type="active site" description="Proton acceptor" evidence="3">
    <location>
        <position position="651"/>
    </location>
</feature>
<keyword evidence="5" id="KW-0812">Transmembrane</keyword>
<keyword evidence="4" id="KW-0067">ATP-binding</keyword>
<organism evidence="6 7">
    <name type="scientific">Adineta steineri</name>
    <dbReference type="NCBI Taxonomy" id="433720"/>
    <lineage>
        <taxon>Eukaryota</taxon>
        <taxon>Metazoa</taxon>
        <taxon>Spiralia</taxon>
        <taxon>Gnathifera</taxon>
        <taxon>Rotifera</taxon>
        <taxon>Eurotatoria</taxon>
        <taxon>Bdelloidea</taxon>
        <taxon>Adinetida</taxon>
        <taxon>Adinetidae</taxon>
        <taxon>Adineta</taxon>
    </lineage>
</organism>
<reference evidence="6" key="1">
    <citation type="submission" date="2021-02" db="EMBL/GenBank/DDBJ databases">
        <authorList>
            <person name="Nowell W R."/>
        </authorList>
    </citation>
    <scope>NUCLEOTIDE SEQUENCE</scope>
</reference>
<dbReference type="PANTHER" id="PTHR11782:SF83">
    <property type="entry name" value="GUANOSINE-DIPHOSPHATASE"/>
    <property type="match status" value="1"/>
</dbReference>
<name>A0A815QJ88_9BILA</name>
<keyword evidence="5" id="KW-0472">Membrane</keyword>
<dbReference type="GO" id="GO:0017111">
    <property type="term" value="F:ribonucleoside triphosphate phosphatase activity"/>
    <property type="evidence" value="ECO:0007669"/>
    <property type="project" value="TreeGrafter"/>
</dbReference>
<evidence type="ECO:0000256" key="4">
    <source>
        <dbReference type="PIRSR" id="PIRSR600407-2"/>
    </source>
</evidence>
<keyword evidence="5" id="KW-1133">Transmembrane helix</keyword>
<dbReference type="GO" id="GO:0005886">
    <property type="term" value="C:plasma membrane"/>
    <property type="evidence" value="ECO:0007669"/>
    <property type="project" value="TreeGrafter"/>
</dbReference>
<dbReference type="GO" id="GO:0004382">
    <property type="term" value="F:GDP phosphatase activity"/>
    <property type="evidence" value="ECO:0007669"/>
    <property type="project" value="TreeGrafter"/>
</dbReference>
<evidence type="ECO:0000313" key="7">
    <source>
        <dbReference type="Proteomes" id="UP000663845"/>
    </source>
</evidence>
<dbReference type="AlphaFoldDB" id="A0A815QJ88"/>
<gene>
    <name evidence="6" type="ORF">JYZ213_LOCUS41421</name>
</gene>
<comment type="similarity">
    <text evidence="1">Belongs to the GDA1/CD39 NTPase family.</text>
</comment>
<dbReference type="Proteomes" id="UP000663845">
    <property type="component" value="Unassembled WGS sequence"/>
</dbReference>
<protein>
    <recommendedName>
        <fullName evidence="8">Ectonucleoside triphosphate diphosphohydrolase 1</fullName>
    </recommendedName>
</protein>
<dbReference type="Gene3D" id="3.30.420.150">
    <property type="entry name" value="Exopolyphosphatase. Domain 2"/>
    <property type="match status" value="2"/>
</dbReference>
<accession>A0A815QJ88</accession>
<dbReference type="InterPro" id="IPR000407">
    <property type="entry name" value="GDA1_CD39_NTPase"/>
</dbReference>
<feature type="transmembrane region" description="Helical" evidence="5">
    <location>
        <begin position="456"/>
        <end position="480"/>
    </location>
</feature>
<dbReference type="GO" id="GO:0009134">
    <property type="term" value="P:nucleoside diphosphate catabolic process"/>
    <property type="evidence" value="ECO:0007669"/>
    <property type="project" value="TreeGrafter"/>
</dbReference>
<dbReference type="Gene3D" id="3.30.420.40">
    <property type="match status" value="2"/>
</dbReference>
<keyword evidence="2" id="KW-0378">Hydrolase</keyword>
<keyword evidence="4" id="KW-0547">Nucleotide-binding</keyword>
<sequence length="988" mass="110503">MTIALVILWHTKLKPFRDYAIVIDAGSSYSKIFVYTWPTDKSGEPGTTSRIKQVKSCSVSHEPITSIVNATQDNVKNYFDSAMTTCISSIPSTRKSRALIFLGGTAGLRLLNITDPVYITLLLNSTRAYFSTLKLRFRDSLSQVRIISGSEEGLSGWISTNILLKELFNKSKPLDTFGVLDMGGASTQLSFIAPTATKERYRINLFNRNYDVYSHSYLCYGQDQARLVYQEKLVEQANGSLSIHDPCLQRDYIENKTYNDLFSTACAHGQNGFSVYFNTSSVFSFIGTGDYKECKRIMKERFNNSSCSSSTCSFNNVYQPVPISSSIKFIAMAAWYSTFSRLAPNISIKPNHDGNYNFTSIKLADIKHAMKAICKQSWSHVHKPNQHRPFLCFNSMHDWTLFQYGYHMTDENLKHFQIIKTIHSNEIGWTLGYMINQTNYLDPKHRPTRLLTKRGFHGLLVSCILLLIISLIITVSLSMVRWYHVALVLATVIGFLSLAAVITLIVLWFIQLTPFRDYAVVIDAGSSHSKIFIYTWPADKSDGLGTTSRISQVTSCDVPGGPISSINDTTLTGAQNYFGSAMTTCINSIPSTRQSRALIFLGATAGLRLFNITDPAYITRLLNSTRAYFNTLNLLFSDPLSQVRIISGSEEGLSGWISTNILLKELFNNNKPLETFGTIDMGGASTQLSFIALGATSEQYQMSLFNTNYNVYSHSYLCYGQDQIRLIYQGQLIQQANGSTLIDDPCLQSNYTQTVMYSSINGSACAINQFVAPVNYAPSTNVTFSGSGNYTRCQTLMMQRFNKTSCSSSNCGFDGVYQPVPISSSIRFVGFSAVYSAFNTLAPYIPLVNDSIGNYNLASTNLTQIQAAIATICNQPWSSVSNPNSFRPLLCFNSMYHWTLYQYGYSMVDANFKNFQIVKTIDSNEIGWTLGYMINQTNNLDPQFRPPRLITKGEFIGLIVGFGVLLLICILAIPITIIIYKRKQKQQS</sequence>
<dbReference type="GO" id="GO:0005524">
    <property type="term" value="F:ATP binding"/>
    <property type="evidence" value="ECO:0007669"/>
    <property type="project" value="UniProtKB-KW"/>
</dbReference>
<dbReference type="Pfam" id="PF01150">
    <property type="entry name" value="GDA1_CD39"/>
    <property type="match status" value="2"/>
</dbReference>
<dbReference type="GO" id="GO:0045134">
    <property type="term" value="F:UDP phosphatase activity"/>
    <property type="evidence" value="ECO:0007669"/>
    <property type="project" value="TreeGrafter"/>
</dbReference>
<evidence type="ECO:0000313" key="6">
    <source>
        <dbReference type="EMBL" id="CAF1464017.1"/>
    </source>
</evidence>
<comment type="caution">
    <text evidence="6">The sequence shown here is derived from an EMBL/GenBank/DDBJ whole genome shotgun (WGS) entry which is preliminary data.</text>
</comment>
<proteinExistence type="inferred from homology"/>
<dbReference type="PANTHER" id="PTHR11782">
    <property type="entry name" value="ADENOSINE/GUANOSINE DIPHOSPHATASE"/>
    <property type="match status" value="1"/>
</dbReference>
<feature type="binding site" evidence="4">
    <location>
        <begin position="683"/>
        <end position="687"/>
    </location>
    <ligand>
        <name>ATP</name>
        <dbReference type="ChEBI" id="CHEBI:30616"/>
    </ligand>
</feature>